<feature type="region of interest" description="Disordered" evidence="1">
    <location>
        <begin position="373"/>
        <end position="397"/>
    </location>
</feature>
<sequence>MEVTKSSLADGGRGTEELELTPRPVLPWEAEHTHHEHGDLALVDEPLFSSPHTLNPTTYVSGLGPHASAHPHAQAAVVPGTGEGTTSTVMRYVFIDGDGQIQEAREVTDDMSVVSGEAQGPPPAVHATPPLHQTEAQIEQTFDTAELGMGAKGAVAPLDSTFDLHLAVSGPASECKACRGGHVQHTCGIKGKHVQHKAKKLRPPAAPESAAVKVKSEPPKFKVEGAKVSHRSSERLSVGSETPAPTLLVSVGVKRETTPKKAASSFGERTAPSASGPVGTSKLSSHTSQQSPQMALATETSPSTPPAPAPTPEPPSPKPLPCCTYECCPNPLHTSGGWKRVTPETRAGGRDWTIYYGRLFCNACFTQYATTGSMTRKGRPPQENPYLAGGPMQIPTEKPRRERHERVHAGGMALRAIKETNRLDL</sequence>
<feature type="region of interest" description="Disordered" evidence="1">
    <location>
        <begin position="201"/>
        <end position="316"/>
    </location>
</feature>
<feature type="compositionally biased region" description="Polar residues" evidence="1">
    <location>
        <begin position="281"/>
        <end position="293"/>
    </location>
</feature>
<feature type="compositionally biased region" description="Basic and acidic residues" evidence="1">
    <location>
        <begin position="214"/>
        <end position="234"/>
    </location>
</feature>
<gene>
    <name evidence="2" type="ORF">HAND00432_LOCUS11210</name>
</gene>
<feature type="region of interest" description="Disordered" evidence="1">
    <location>
        <begin position="1"/>
        <end position="22"/>
    </location>
</feature>
<dbReference type="EMBL" id="HBFX01018501">
    <property type="protein sequence ID" value="CAD8956672.1"/>
    <property type="molecule type" value="Transcribed_RNA"/>
</dbReference>
<feature type="compositionally biased region" description="Pro residues" evidence="1">
    <location>
        <begin position="303"/>
        <end position="316"/>
    </location>
</feature>
<organism evidence="2">
    <name type="scientific">Hemiselmis andersenii</name>
    <name type="common">Cryptophyte alga</name>
    <dbReference type="NCBI Taxonomy" id="464988"/>
    <lineage>
        <taxon>Eukaryota</taxon>
        <taxon>Cryptophyceae</taxon>
        <taxon>Cryptomonadales</taxon>
        <taxon>Hemiselmidaceae</taxon>
        <taxon>Hemiselmis</taxon>
    </lineage>
</organism>
<evidence type="ECO:0000313" key="2">
    <source>
        <dbReference type="EMBL" id="CAD8956672.1"/>
    </source>
</evidence>
<name>A0A6U4V7N3_HEMAN</name>
<proteinExistence type="predicted"/>
<reference evidence="2" key="1">
    <citation type="submission" date="2021-01" db="EMBL/GenBank/DDBJ databases">
        <authorList>
            <person name="Corre E."/>
            <person name="Pelletier E."/>
            <person name="Niang G."/>
            <person name="Scheremetjew M."/>
            <person name="Finn R."/>
            <person name="Kale V."/>
            <person name="Holt S."/>
            <person name="Cochrane G."/>
            <person name="Meng A."/>
            <person name="Brown T."/>
            <person name="Cohen L."/>
        </authorList>
    </citation>
    <scope>NUCLEOTIDE SEQUENCE</scope>
    <source>
        <strain evidence="2">CCMP644</strain>
    </source>
</reference>
<dbReference type="AlphaFoldDB" id="A0A6U4V7N3"/>
<accession>A0A6U4V7N3</accession>
<protein>
    <submittedName>
        <fullName evidence="2">Uncharacterized protein</fullName>
    </submittedName>
</protein>
<evidence type="ECO:0000256" key="1">
    <source>
        <dbReference type="SAM" id="MobiDB-lite"/>
    </source>
</evidence>